<evidence type="ECO:0000313" key="3">
    <source>
        <dbReference type="Proteomes" id="UP000231162"/>
    </source>
</evidence>
<feature type="region of interest" description="Disordered" evidence="1">
    <location>
        <begin position="106"/>
        <end position="129"/>
    </location>
</feature>
<name>A0A2M6R8L0_9BACT</name>
<dbReference type="EMBL" id="PEZX01000025">
    <property type="protein sequence ID" value="PIS06974.1"/>
    <property type="molecule type" value="Genomic_DNA"/>
</dbReference>
<reference evidence="3" key="1">
    <citation type="submission" date="2017-09" db="EMBL/GenBank/DDBJ databases">
        <title>Depth-based differentiation of microbial function through sediment-hosted aquifers and enrichment of novel symbionts in the deep terrestrial subsurface.</title>
        <authorList>
            <person name="Probst A.J."/>
            <person name="Ladd B."/>
            <person name="Jarett J.K."/>
            <person name="Geller-Mcgrath D.E."/>
            <person name="Sieber C.M.K."/>
            <person name="Emerson J.B."/>
            <person name="Anantharaman K."/>
            <person name="Thomas B.C."/>
            <person name="Malmstrom R."/>
            <person name="Stieglmeier M."/>
            <person name="Klingl A."/>
            <person name="Woyke T."/>
            <person name="Ryan C.M."/>
            <person name="Banfield J.F."/>
        </authorList>
    </citation>
    <scope>NUCLEOTIDE SEQUENCE [LARGE SCALE GENOMIC DNA]</scope>
</reference>
<dbReference type="AlphaFoldDB" id="A0A2M6R8L0"/>
<organism evidence="2 3">
    <name type="scientific">Candidatus Berkelbacteria bacterium CG10_big_fil_rev_8_21_14_0_10_43_14</name>
    <dbReference type="NCBI Taxonomy" id="1974515"/>
    <lineage>
        <taxon>Bacteria</taxon>
        <taxon>Candidatus Berkelbacteria</taxon>
    </lineage>
</organism>
<evidence type="ECO:0000256" key="1">
    <source>
        <dbReference type="SAM" id="MobiDB-lite"/>
    </source>
</evidence>
<comment type="caution">
    <text evidence="2">The sequence shown here is derived from an EMBL/GenBank/DDBJ whole genome shotgun (WGS) entry which is preliminary data.</text>
</comment>
<evidence type="ECO:0000313" key="2">
    <source>
        <dbReference type="EMBL" id="PIS06974.1"/>
    </source>
</evidence>
<sequence>MRLSPNCDASEIVVPEVEEGHFVRTGDLPTTYDVNHRYLLHGDPRCPYIAAHLIAHKPESYEFREQWVSIEITELYNGLVCELPDCQAKIGLPLVVEDRYLTKQHFNDGFTPPPPRPRPTIGDGDTESEDFRDAHFDTVMKVYGRRVRTEWAKEADILHCVRIVQKMLKHPWIEGRPKTDTEPAIEGVHWSRVRTILEALGWQEVANRVNFEIDVKISHRLSCPRCFLRHFEERQHDLKYEFRAKDAVRQSPNPHCPNCGCELTWDSNLQTLEQ</sequence>
<protein>
    <submittedName>
        <fullName evidence="2">Uncharacterized protein</fullName>
    </submittedName>
</protein>
<accession>A0A2M6R8L0</accession>
<dbReference type="Proteomes" id="UP000231162">
    <property type="component" value="Unassembled WGS sequence"/>
</dbReference>
<proteinExistence type="predicted"/>
<gene>
    <name evidence="2" type="ORF">COT79_01750</name>
</gene>